<dbReference type="Gene3D" id="1.10.287.950">
    <property type="entry name" value="Methyl-accepting chemotaxis protein"/>
    <property type="match status" value="1"/>
</dbReference>
<dbReference type="InterPro" id="IPR033479">
    <property type="entry name" value="dCache_1"/>
</dbReference>
<evidence type="ECO:0000313" key="15">
    <source>
        <dbReference type="EMBL" id="EAZ92355.1"/>
    </source>
</evidence>
<feature type="compositionally biased region" description="Low complexity" evidence="10">
    <location>
        <begin position="1"/>
        <end position="34"/>
    </location>
</feature>
<dbReference type="SUPFAM" id="SSF103190">
    <property type="entry name" value="Sensory domain-like"/>
    <property type="match status" value="1"/>
</dbReference>
<dbReference type="InterPro" id="IPR016132">
    <property type="entry name" value="Phyto_chromo_attachment"/>
</dbReference>
<dbReference type="GO" id="GO:0005886">
    <property type="term" value="C:plasma membrane"/>
    <property type="evidence" value="ECO:0007669"/>
    <property type="project" value="UniProtKB-SubCell"/>
</dbReference>
<dbReference type="Gene3D" id="6.10.340.10">
    <property type="match status" value="1"/>
</dbReference>
<dbReference type="InterPro" id="IPR003660">
    <property type="entry name" value="HAMP_dom"/>
</dbReference>
<feature type="domain" description="Methyl-accepting transducer" evidence="13">
    <location>
        <begin position="831"/>
        <end position="1067"/>
    </location>
</feature>
<dbReference type="SMART" id="SM00283">
    <property type="entry name" value="MA"/>
    <property type="match status" value="1"/>
</dbReference>
<dbReference type="Pfam" id="PF01590">
    <property type="entry name" value="GAF"/>
    <property type="match status" value="2"/>
</dbReference>
<protein>
    <submittedName>
        <fullName evidence="15">Tsr or CheD</fullName>
    </submittedName>
</protein>
<dbReference type="SUPFAM" id="SSF158472">
    <property type="entry name" value="HAMP domain-like"/>
    <property type="match status" value="1"/>
</dbReference>
<keyword evidence="3" id="KW-0145">Chemotaxis</keyword>
<dbReference type="Pfam" id="PF00672">
    <property type="entry name" value="HAMP"/>
    <property type="match status" value="2"/>
</dbReference>
<evidence type="ECO:0000256" key="7">
    <source>
        <dbReference type="ARBA" id="ARBA00023224"/>
    </source>
</evidence>
<dbReference type="SUPFAM" id="SSF55781">
    <property type="entry name" value="GAF domain-like"/>
    <property type="match status" value="2"/>
</dbReference>
<dbReference type="CDD" id="cd11386">
    <property type="entry name" value="MCP_signal"/>
    <property type="match status" value="1"/>
</dbReference>
<dbReference type="EMBL" id="AAXW01000007">
    <property type="protein sequence ID" value="EAZ92355.1"/>
    <property type="molecule type" value="Genomic_DNA"/>
</dbReference>
<reference evidence="15 16" key="1">
    <citation type="submission" date="2007-03" db="EMBL/GenBank/DDBJ databases">
        <authorList>
            <person name="Stal L."/>
            <person name="Ferriera S."/>
            <person name="Johnson J."/>
            <person name="Kravitz S."/>
            <person name="Beeson K."/>
            <person name="Sutton G."/>
            <person name="Rogers Y.-H."/>
            <person name="Friedman R."/>
            <person name="Frazier M."/>
            <person name="Venter J.C."/>
        </authorList>
    </citation>
    <scope>NUCLEOTIDE SEQUENCE [LARGE SCALE GENOMIC DNA]</scope>
    <source>
        <strain evidence="15 16">CCY0110</strain>
    </source>
</reference>
<evidence type="ECO:0000259" key="12">
    <source>
        <dbReference type="PROSITE" id="PS50046"/>
    </source>
</evidence>
<dbReference type="SMART" id="SM00304">
    <property type="entry name" value="HAMP"/>
    <property type="match status" value="2"/>
</dbReference>
<dbReference type="PROSITE" id="PS50111">
    <property type="entry name" value="CHEMOTAXIS_TRANSDUC_2"/>
    <property type="match status" value="1"/>
</dbReference>
<feature type="transmembrane region" description="Helical" evidence="11">
    <location>
        <begin position="63"/>
        <end position="85"/>
    </location>
</feature>
<dbReference type="InterPro" id="IPR004089">
    <property type="entry name" value="MCPsignal_dom"/>
</dbReference>
<comment type="subcellular location">
    <subcellularLocation>
        <location evidence="1">Cell membrane</location>
        <topology evidence="1">Multi-pass membrane protein</topology>
    </subcellularLocation>
</comment>
<dbReference type="OrthoDB" id="419276at2"/>
<dbReference type="Gene3D" id="3.30.450.40">
    <property type="match status" value="2"/>
</dbReference>
<dbReference type="CDD" id="cd06225">
    <property type="entry name" value="HAMP"/>
    <property type="match status" value="2"/>
</dbReference>
<dbReference type="GO" id="GO:0007165">
    <property type="term" value="P:signal transduction"/>
    <property type="evidence" value="ECO:0007669"/>
    <property type="project" value="UniProtKB-KW"/>
</dbReference>
<dbReference type="eggNOG" id="COG2203">
    <property type="taxonomic scope" value="Bacteria"/>
</dbReference>
<evidence type="ECO:0000256" key="6">
    <source>
        <dbReference type="ARBA" id="ARBA00023136"/>
    </source>
</evidence>
<evidence type="ECO:0000313" key="16">
    <source>
        <dbReference type="Proteomes" id="UP000003781"/>
    </source>
</evidence>
<dbReference type="Pfam" id="PF00015">
    <property type="entry name" value="MCPsignal"/>
    <property type="match status" value="1"/>
</dbReference>
<evidence type="ECO:0000256" key="11">
    <source>
        <dbReference type="SAM" id="Phobius"/>
    </source>
</evidence>
<evidence type="ECO:0000256" key="9">
    <source>
        <dbReference type="PROSITE-ProRule" id="PRU00284"/>
    </source>
</evidence>
<feature type="transmembrane region" description="Helical" evidence="11">
    <location>
        <begin position="340"/>
        <end position="363"/>
    </location>
</feature>
<feature type="domain" description="HAMP" evidence="14">
    <location>
        <begin position="364"/>
        <end position="416"/>
    </location>
</feature>
<gene>
    <name evidence="15" type="ORF">CY0110_28389</name>
</gene>
<feature type="domain" description="Phytochrome chromophore attachment site" evidence="12">
    <location>
        <begin position="441"/>
        <end position="577"/>
    </location>
</feature>
<sequence length="1104" mass="122210">MTQTPSKPTTQKTADNWSNPNTDSSSSASPLNLPQDSLPNSPETVTFEPQTFWWQRLSLRAKAAIIAVTIGVVPVFAIGSIDYFIARKSMVQQIKQESQDDAITLAEQIKLFIAERYDDIQLLANLPVFTDPRIAAATSTEEKQKLLAEYIQSTGTYQDAILFNLNGDAIVHSQGKSIPNHKDSPYISKVLQTGKPFIYKPSAAKLPKGSIKIVAPVKDKTTGKMIGVMRLGMPVSNLDKVVDAYSLLKKDYKLIDNFDAYFIAPDAKYIGKNPKQEFQYFSQKSFDHKAHTWKDISQITGQKILGAYAPISNVANFPDLNWGVIIEADTKTVLAAQRQLLLTIALGTSAASLLWALIAVLLANRLTLPIVQATNALAKIGQGEWDTRLKVSGTDELGQLGTNINRMSRQLKQFSEKQADLVEKSRWLVKINGMVATNEEEVRKQFDQILSKAKEMLGLDRLVIYRFNDDWSGYIANEAVSPGWPVALNEIINDSCISTELLEAYQKGRVVPTEDVFAAGFHPDHQQLMTQLKIKANLVVPVINQGQLFGLLIGHYCRTTHQWQEEEINFMRQLAAQLGSVLDRVSLLQTQIAENKRSQVLKDLVLKLIGLSQTHIIFDTAVEEIRQAIQCDRVIIYEFDENWQGLIIAESVDERYPKALGASIEDPCFAENYVDKYRQGRVQATDNIYNAGLTQCHLQQLEPFAVQANLVTPIVVNGELLGLLIAHHCESPRHWQQPEIDFMTQAAIQVGVILERANLIQQQAIAQEEQRLAKEMLQARAMELITEVEPISHGDLTIRAKITEDEIGTIADSYNVTVDNLRRLVLNVKTAAQQFSSTTENNEHLIETVAEQALKQVEKIAVAGDRLMAMNHSINLVAENAQQTLMAFQRASETVTVGENAMNETVEGMIAIKDTVSETTKKIQNLGESSQKISKVVSLISRFAAQTHLLALKASIEAARAGEQGRGFAVIADEVRSLATSSAEATAEIETLVNSIQTETKEVTQTMKTGTDQVLRGTELVEQTRHSLQEITVASGQINALVSAISQAAQEQSLTSESMNEVMGEVSAITHNTSVSATHLADSFQEVLALAQQLQANVEQFKVK</sequence>
<feature type="domain" description="HAMP" evidence="14">
    <location>
        <begin position="775"/>
        <end position="826"/>
    </location>
</feature>
<evidence type="ECO:0000256" key="3">
    <source>
        <dbReference type="ARBA" id="ARBA00022500"/>
    </source>
</evidence>
<dbReference type="RefSeq" id="WP_008274582.1">
    <property type="nucleotide sequence ID" value="NZ_AAXW01000007.1"/>
</dbReference>
<feature type="region of interest" description="Disordered" evidence="10">
    <location>
        <begin position="1"/>
        <end position="41"/>
    </location>
</feature>
<dbReference type="Proteomes" id="UP000003781">
    <property type="component" value="Unassembled WGS sequence"/>
</dbReference>
<keyword evidence="4 11" id="KW-0812">Transmembrane</keyword>
<accession>A3IMI6</accession>
<keyword evidence="6 11" id="KW-0472">Membrane</keyword>
<dbReference type="PROSITE" id="PS50046">
    <property type="entry name" value="PHYTOCHROME_2"/>
    <property type="match status" value="2"/>
</dbReference>
<dbReference type="Pfam" id="PF02743">
    <property type="entry name" value="dCache_1"/>
    <property type="match status" value="1"/>
</dbReference>
<organism evidence="15 16">
    <name type="scientific">Crocosphaera chwakensis CCY0110</name>
    <dbReference type="NCBI Taxonomy" id="391612"/>
    <lineage>
        <taxon>Bacteria</taxon>
        <taxon>Bacillati</taxon>
        <taxon>Cyanobacteriota</taxon>
        <taxon>Cyanophyceae</taxon>
        <taxon>Oscillatoriophycideae</taxon>
        <taxon>Chroococcales</taxon>
        <taxon>Aphanothecaceae</taxon>
        <taxon>Crocosphaera</taxon>
        <taxon>Crocosphaera chwakensis</taxon>
    </lineage>
</organism>
<feature type="domain" description="Phytochrome chromophore attachment site" evidence="12">
    <location>
        <begin position="613"/>
        <end position="749"/>
    </location>
</feature>
<keyword evidence="5 11" id="KW-1133">Transmembrane helix</keyword>
<dbReference type="SMART" id="SM00065">
    <property type="entry name" value="GAF"/>
    <property type="match status" value="2"/>
</dbReference>
<dbReference type="eggNOG" id="COG0840">
    <property type="taxonomic scope" value="Bacteria"/>
</dbReference>
<comment type="similarity">
    <text evidence="8">Belongs to the methyl-accepting chemotaxis (MCP) protein family.</text>
</comment>
<evidence type="ECO:0000256" key="4">
    <source>
        <dbReference type="ARBA" id="ARBA00022692"/>
    </source>
</evidence>
<evidence type="ECO:0000256" key="10">
    <source>
        <dbReference type="SAM" id="MobiDB-lite"/>
    </source>
</evidence>
<evidence type="ECO:0000256" key="2">
    <source>
        <dbReference type="ARBA" id="ARBA00022475"/>
    </source>
</evidence>
<keyword evidence="2" id="KW-1003">Cell membrane</keyword>
<evidence type="ECO:0000259" key="13">
    <source>
        <dbReference type="PROSITE" id="PS50111"/>
    </source>
</evidence>
<dbReference type="SUPFAM" id="SSF58104">
    <property type="entry name" value="Methyl-accepting chemotaxis protein (MCP) signaling domain"/>
    <property type="match status" value="1"/>
</dbReference>
<dbReference type="InterPro" id="IPR029016">
    <property type="entry name" value="GAF-like_dom_sf"/>
</dbReference>
<dbReference type="InterPro" id="IPR003018">
    <property type="entry name" value="GAF"/>
</dbReference>
<dbReference type="Gene3D" id="3.30.450.20">
    <property type="entry name" value="PAS domain"/>
    <property type="match status" value="1"/>
</dbReference>
<dbReference type="PANTHER" id="PTHR32089">
    <property type="entry name" value="METHYL-ACCEPTING CHEMOTAXIS PROTEIN MCPB"/>
    <property type="match status" value="1"/>
</dbReference>
<evidence type="ECO:0000256" key="5">
    <source>
        <dbReference type="ARBA" id="ARBA00022989"/>
    </source>
</evidence>
<proteinExistence type="inferred from homology"/>
<dbReference type="PANTHER" id="PTHR32089:SF114">
    <property type="entry name" value="METHYL-ACCEPTING CHEMOTAXIS PROTEIN MCPB"/>
    <property type="match status" value="1"/>
</dbReference>
<keyword evidence="7 9" id="KW-0807">Transducer</keyword>
<keyword evidence="16" id="KW-1185">Reference proteome</keyword>
<dbReference type="InterPro" id="IPR029151">
    <property type="entry name" value="Sensor-like_sf"/>
</dbReference>
<evidence type="ECO:0000256" key="1">
    <source>
        <dbReference type="ARBA" id="ARBA00004651"/>
    </source>
</evidence>
<dbReference type="GO" id="GO:0006935">
    <property type="term" value="P:chemotaxis"/>
    <property type="evidence" value="ECO:0007669"/>
    <property type="project" value="UniProtKB-KW"/>
</dbReference>
<comment type="caution">
    <text evidence="15">The sequence shown here is derived from an EMBL/GenBank/DDBJ whole genome shotgun (WGS) entry which is preliminary data.</text>
</comment>
<evidence type="ECO:0000256" key="8">
    <source>
        <dbReference type="ARBA" id="ARBA00029447"/>
    </source>
</evidence>
<evidence type="ECO:0000259" key="14">
    <source>
        <dbReference type="PROSITE" id="PS50885"/>
    </source>
</evidence>
<name>A3IMI6_9CHRO</name>
<dbReference type="AlphaFoldDB" id="A3IMI6"/>
<dbReference type="PROSITE" id="PS50885">
    <property type="entry name" value="HAMP"/>
    <property type="match status" value="2"/>
</dbReference>